<keyword evidence="2" id="KW-0238">DNA-binding</keyword>
<protein>
    <submittedName>
        <fullName evidence="5">GntR family transcriptional regulator</fullName>
    </submittedName>
</protein>
<dbReference type="InterPro" id="IPR028978">
    <property type="entry name" value="Chorismate_lyase_/UTRA_dom_sf"/>
</dbReference>
<name>A0ABP6B4W4_9ACTN</name>
<comment type="caution">
    <text evidence="5">The sequence shown here is derived from an EMBL/GenBank/DDBJ whole genome shotgun (WGS) entry which is preliminary data.</text>
</comment>
<sequence length="258" mass="28784">MTTDVSVVRDGTGMPGVVARVPKYYRVKQQVVEIAESLTPGERLPAERLLALRLDTSRTTVRQALQELVGEGRLDRIQGKGTFVAPPKLYRTLQLTSYTEDMLAQGLQPASRVLDTRHIKADEELSRRLAIGIGEEVVLIERLRLADDEPMAIESTHLSARRFPDLLETLARYSSLYTALAEVYGVRLSEAEEGIETTLANPYEAELLSTVVGLPMMLLSRHSHDTDGRPVEWVRSVYRGSRYKFVATLFPTADRASG</sequence>
<feature type="domain" description="HTH gntR-type" evidence="4">
    <location>
        <begin position="21"/>
        <end position="87"/>
    </location>
</feature>
<organism evidence="5 6">
    <name type="scientific">Streptomyces levis</name>
    <dbReference type="NCBI Taxonomy" id="285566"/>
    <lineage>
        <taxon>Bacteria</taxon>
        <taxon>Bacillati</taxon>
        <taxon>Actinomycetota</taxon>
        <taxon>Actinomycetes</taxon>
        <taxon>Kitasatosporales</taxon>
        <taxon>Streptomycetaceae</taxon>
        <taxon>Streptomyces</taxon>
    </lineage>
</organism>
<dbReference type="PROSITE" id="PS50949">
    <property type="entry name" value="HTH_GNTR"/>
    <property type="match status" value="1"/>
</dbReference>
<evidence type="ECO:0000256" key="1">
    <source>
        <dbReference type="ARBA" id="ARBA00023015"/>
    </source>
</evidence>
<evidence type="ECO:0000256" key="3">
    <source>
        <dbReference type="ARBA" id="ARBA00023163"/>
    </source>
</evidence>
<dbReference type="SMART" id="SM00345">
    <property type="entry name" value="HTH_GNTR"/>
    <property type="match status" value="1"/>
</dbReference>
<dbReference type="Gene3D" id="3.40.1410.10">
    <property type="entry name" value="Chorismate lyase-like"/>
    <property type="match status" value="1"/>
</dbReference>
<dbReference type="InterPro" id="IPR036388">
    <property type="entry name" value="WH-like_DNA-bd_sf"/>
</dbReference>
<dbReference type="PANTHER" id="PTHR44846:SF1">
    <property type="entry name" value="MANNOSYL-D-GLYCERATE TRANSPORT_METABOLISM SYSTEM REPRESSOR MNGR-RELATED"/>
    <property type="match status" value="1"/>
</dbReference>
<dbReference type="SMART" id="SM00866">
    <property type="entry name" value="UTRA"/>
    <property type="match status" value="1"/>
</dbReference>
<dbReference type="Gene3D" id="1.10.10.10">
    <property type="entry name" value="Winged helix-like DNA-binding domain superfamily/Winged helix DNA-binding domain"/>
    <property type="match status" value="1"/>
</dbReference>
<dbReference type="PANTHER" id="PTHR44846">
    <property type="entry name" value="MANNOSYL-D-GLYCERATE TRANSPORT/METABOLISM SYSTEM REPRESSOR MNGR-RELATED"/>
    <property type="match status" value="1"/>
</dbReference>
<dbReference type="InterPro" id="IPR050679">
    <property type="entry name" value="Bact_HTH_transcr_reg"/>
</dbReference>
<dbReference type="Pfam" id="PF07702">
    <property type="entry name" value="UTRA"/>
    <property type="match status" value="1"/>
</dbReference>
<evidence type="ECO:0000259" key="4">
    <source>
        <dbReference type="PROSITE" id="PS50949"/>
    </source>
</evidence>
<keyword evidence="1" id="KW-0805">Transcription regulation</keyword>
<gene>
    <name evidence="5" type="ORF">GCM10010423_30430</name>
</gene>
<proteinExistence type="predicted"/>
<dbReference type="Proteomes" id="UP001501095">
    <property type="component" value="Unassembled WGS sequence"/>
</dbReference>
<dbReference type="SUPFAM" id="SSF64288">
    <property type="entry name" value="Chorismate lyase-like"/>
    <property type="match status" value="1"/>
</dbReference>
<dbReference type="PRINTS" id="PR00035">
    <property type="entry name" value="HTHGNTR"/>
</dbReference>
<dbReference type="CDD" id="cd07377">
    <property type="entry name" value="WHTH_GntR"/>
    <property type="match status" value="1"/>
</dbReference>
<dbReference type="InterPro" id="IPR011663">
    <property type="entry name" value="UTRA"/>
</dbReference>
<dbReference type="InterPro" id="IPR036390">
    <property type="entry name" value="WH_DNA-bd_sf"/>
</dbReference>
<dbReference type="SUPFAM" id="SSF46785">
    <property type="entry name" value="Winged helix' DNA-binding domain"/>
    <property type="match status" value="1"/>
</dbReference>
<dbReference type="RefSeq" id="WP_344537003.1">
    <property type="nucleotide sequence ID" value="NZ_BAAATM010000009.1"/>
</dbReference>
<evidence type="ECO:0000256" key="2">
    <source>
        <dbReference type="ARBA" id="ARBA00023125"/>
    </source>
</evidence>
<accession>A0ABP6B4W4</accession>
<reference evidence="6" key="1">
    <citation type="journal article" date="2019" name="Int. J. Syst. Evol. Microbiol.">
        <title>The Global Catalogue of Microorganisms (GCM) 10K type strain sequencing project: providing services to taxonomists for standard genome sequencing and annotation.</title>
        <authorList>
            <consortium name="The Broad Institute Genomics Platform"/>
            <consortium name="The Broad Institute Genome Sequencing Center for Infectious Disease"/>
            <person name="Wu L."/>
            <person name="Ma J."/>
        </authorList>
    </citation>
    <scope>NUCLEOTIDE SEQUENCE [LARGE SCALE GENOMIC DNA]</scope>
    <source>
        <strain evidence="6">JCM 6924</strain>
    </source>
</reference>
<dbReference type="InterPro" id="IPR000524">
    <property type="entry name" value="Tscrpt_reg_HTH_GntR"/>
</dbReference>
<keyword evidence="6" id="KW-1185">Reference proteome</keyword>
<dbReference type="Pfam" id="PF00392">
    <property type="entry name" value="GntR"/>
    <property type="match status" value="1"/>
</dbReference>
<evidence type="ECO:0000313" key="6">
    <source>
        <dbReference type="Proteomes" id="UP001501095"/>
    </source>
</evidence>
<evidence type="ECO:0000313" key="5">
    <source>
        <dbReference type="EMBL" id="GAA2532675.1"/>
    </source>
</evidence>
<dbReference type="EMBL" id="BAAATM010000009">
    <property type="protein sequence ID" value="GAA2532675.1"/>
    <property type="molecule type" value="Genomic_DNA"/>
</dbReference>
<keyword evidence="3" id="KW-0804">Transcription</keyword>